<dbReference type="PANTHER" id="PTHR43364">
    <property type="entry name" value="NADH-SPECIFIC METHYLGLYOXAL REDUCTASE-RELATED"/>
    <property type="match status" value="1"/>
</dbReference>
<protein>
    <submittedName>
        <fullName evidence="3">Aryl-alcohol dehydrogenase-like predicted oxidoreductase</fullName>
    </submittedName>
</protein>
<feature type="domain" description="NADP-dependent oxidoreductase" evidence="2">
    <location>
        <begin position="18"/>
        <end position="153"/>
    </location>
</feature>
<evidence type="ECO:0000259" key="2">
    <source>
        <dbReference type="Pfam" id="PF00248"/>
    </source>
</evidence>
<evidence type="ECO:0000313" key="4">
    <source>
        <dbReference type="Proteomes" id="UP000546701"/>
    </source>
</evidence>
<gene>
    <name evidence="3" type="ORF">FHS99_002876</name>
</gene>
<dbReference type="InterPro" id="IPR050523">
    <property type="entry name" value="AKR_Detox_Biosynth"/>
</dbReference>
<comment type="caution">
    <text evidence="3">The sequence shown here is derived from an EMBL/GenBank/DDBJ whole genome shotgun (WGS) entry which is preliminary data.</text>
</comment>
<proteinExistence type="predicted"/>
<dbReference type="PANTHER" id="PTHR43364:SF4">
    <property type="entry name" value="NAD(P)-LINKED OXIDOREDUCTASE SUPERFAMILY PROTEIN"/>
    <property type="match status" value="1"/>
</dbReference>
<dbReference type="SUPFAM" id="SSF51430">
    <property type="entry name" value="NAD(P)-linked oxidoreductase"/>
    <property type="match status" value="1"/>
</dbReference>
<dbReference type="GO" id="GO:0016491">
    <property type="term" value="F:oxidoreductase activity"/>
    <property type="evidence" value="ECO:0007669"/>
    <property type="project" value="UniProtKB-KW"/>
</dbReference>
<dbReference type="Gene3D" id="3.20.20.100">
    <property type="entry name" value="NADP-dependent oxidoreductase domain"/>
    <property type="match status" value="1"/>
</dbReference>
<dbReference type="RefSeq" id="WP_198350687.1">
    <property type="nucleotide sequence ID" value="NZ_BMJP01000005.1"/>
</dbReference>
<dbReference type="Pfam" id="PF00248">
    <property type="entry name" value="Aldo_ket_red"/>
    <property type="match status" value="1"/>
</dbReference>
<dbReference type="InterPro" id="IPR023210">
    <property type="entry name" value="NADP_OxRdtase_dom"/>
</dbReference>
<name>A0A7W9BVE8_9SPHN</name>
<accession>A0A7W9BVE8</accession>
<evidence type="ECO:0000256" key="1">
    <source>
        <dbReference type="ARBA" id="ARBA00023002"/>
    </source>
</evidence>
<keyword evidence="4" id="KW-1185">Reference proteome</keyword>
<reference evidence="3 4" key="1">
    <citation type="submission" date="2020-08" db="EMBL/GenBank/DDBJ databases">
        <title>Genomic Encyclopedia of Type Strains, Phase IV (KMG-IV): sequencing the most valuable type-strain genomes for metagenomic binning, comparative biology and taxonomic classification.</title>
        <authorList>
            <person name="Goeker M."/>
        </authorList>
    </citation>
    <scope>NUCLEOTIDE SEQUENCE [LARGE SCALE GENOMIC DNA]</scope>
    <source>
        <strain evidence="3 4">DSM 103336</strain>
    </source>
</reference>
<sequence>MNLETYRPLGRSGLLVSPLALGTMTFGTLRLGLDEAGNRAVLDRYTELGGNFIDTADVYAGGRSEEMVGTFVAERRLRDRTVIASKSGFADGCGFHAGGNGARQVMASVDGSLGRLRTDFIDLYWVYIWDGLTPAEELLRTMTNLVTAGNIRY</sequence>
<dbReference type="AlphaFoldDB" id="A0A7W9BVE8"/>
<dbReference type="InterPro" id="IPR036812">
    <property type="entry name" value="NAD(P)_OxRdtase_dom_sf"/>
</dbReference>
<dbReference type="Proteomes" id="UP000546701">
    <property type="component" value="Unassembled WGS sequence"/>
</dbReference>
<keyword evidence="1" id="KW-0560">Oxidoreductase</keyword>
<evidence type="ECO:0000313" key="3">
    <source>
        <dbReference type="EMBL" id="MBB5730373.1"/>
    </source>
</evidence>
<dbReference type="EMBL" id="JACIJR010000007">
    <property type="protein sequence ID" value="MBB5730373.1"/>
    <property type="molecule type" value="Genomic_DNA"/>
</dbReference>
<organism evidence="3 4">
    <name type="scientific">Sphingomonas prati</name>
    <dbReference type="NCBI Taxonomy" id="1843237"/>
    <lineage>
        <taxon>Bacteria</taxon>
        <taxon>Pseudomonadati</taxon>
        <taxon>Pseudomonadota</taxon>
        <taxon>Alphaproteobacteria</taxon>
        <taxon>Sphingomonadales</taxon>
        <taxon>Sphingomonadaceae</taxon>
        <taxon>Sphingomonas</taxon>
    </lineage>
</organism>